<keyword evidence="9 14" id="KW-0472">Membrane</keyword>
<feature type="transmembrane region" description="Helical" evidence="14">
    <location>
        <begin position="1262"/>
        <end position="1280"/>
    </location>
</feature>
<keyword evidence="10" id="KW-0325">Glycoprotein</keyword>
<sequence>MADHRRSEIYTMYPAKERDVFEPPIDANNPERSQSPRFPSVSEMKTQRSKSTPLLDLPHPSAFWPPSQTSADINHPRQRMPVSPSPSTSTTISEDQDDFRSLGNLKQRLESAPLVLDRAMEIRGNFSTYKGNDPTRPQNFSEIPRRDRRLSLPDLGASRSVQSDWKPRRKLVPQAPAGRRKSSSRRPSNTLSLNEAAGATPDQLMSKHRGRKKRESIDTVESGFSSSSGVESENHEDILKEPEADYDDEKNEKQENDDGIKQKEDGELKDEDLTWRPYDTFGTYEWEFDDDQTFREILKVIRCCLYGFLVLVLLLGTLASRISLFLLASDINQSKEARGESIVHLILCLCVPMLFNWIQAFMRILFGGKEWPNIKMFILTLSIELLSTFGMCLLLFRVLPSTDFFTGIVVTLSLFQVPSILKLFSQRLSCKTKWKGQLKIVCVFAAMIVQLGSPAYFLVTDFSTYKISPGDDHSQETAVNVTLFKNLGWQLPIALWLVSLSWWENYVPFSDSSRQFWKNFQQYLQETRDTSCVLHTPIKLGLVLLLARYLPDQTFSIYTWEPKSGYTQSEFYAIHFSLLCIILGSSILCTYLGGLACKLHMQRTAFAFPLMMSPPASLLFVYMQCRYKFLPEDWHTGTALCPNLDWENLREPLAVGVVLWLSYCVIVSQIWFPKVERMAKAERLFLTPHYHSIFTDFNLTLRRRKDKGTKKCGSSGWSKTSANREDGKPEEGKSKTSAADVKDVPTIYVCATMWHETKREMTQLLKSLFRLDYSHCASKLAQSKFNIRDPDFFHMEIHIFFDDAFELDQATNKHVPNQWVRQFIGCMEEAARSVVKGFIIIPSPIKVDTPYGGRLVWTMPGLNQLVVHMKDKNKIRHRKRWSQVMYMYYLLGFKMLGYGDGSHITEEDRVQHHNNSTLRHRKRKGAEKTKRKNLPFRQMLMRVNRHDYDELVDKSENTFILTLDGDIDFKPDSVKLLVDRMKKDKKVAAVCGRIHPIGSGPMVWYQQFEYAVSHWLQKAAEHVFGCVLCCPGCFSLFRASALMDDNVIKTYTTKPTEARHYIQFEQGEDRWLCTLLLQQGYRIDYSACADALTYAPESFAEFFNQRRRWSPSTLANIMDLLGSWRTTTRLNDNISRLYMLYQIIIMISTIIAPSFLILMMTYSFQIVLEINRWWSYVLAIGPVAFYIFICLTKKNETQVKVGAVLAAVYAVVMMIISVSIIISIVEDTFGSPNVVFIGLLAFIFITASFLHPQEFFCILPGIIYFLTIPANFLLLTVFYLCNLNNVSWGTREVAKKSPEELKEIEARKAALKKSWNIFSANGLKNIVDEIRDLVKTIWGLKKDLEHQKEKEDEETKKEATASEHAVEADPSTKPGYEADPKNPQWLRLSITGDGPVERINGEESEFWKFMIKKYLYPLDLNMDEKKKLIDDLRELRNNVVFICIMLNVLWTVIALQLQAAEERLKSIYLAGRYEPIAVIFLAMFAIILSLQFIGMLIHSWDTFLHFMASTHIDWFSHKHSEDEFARYVVQEVAKSQSLEPREDYDDDESSDSSLDQTLESNVDDDPERHNSISIRTRSIDPPNNQNMFPDFWMRRPSNPGHFPRLEKILDHRLKMNKMSDRRKNMRRRGSWDSNKSGSSGGQSERVVSVLSGGNQRRNDRPSHFWNARNATMRHRFLQLQESNDITDPIIEEDEDSLRSVKVV</sequence>
<feature type="region of interest" description="Disordered" evidence="13">
    <location>
        <begin position="1348"/>
        <end position="1380"/>
    </location>
</feature>
<keyword evidence="3" id="KW-1003">Cell membrane</keyword>
<feature type="transmembrane region" description="Helical" evidence="14">
    <location>
        <begin position="404"/>
        <end position="424"/>
    </location>
</feature>
<reference evidence="16" key="1">
    <citation type="journal article" date="2023" name="G3 (Bethesda)">
        <title>A reference genome for the long-term kleptoplast-retaining sea slug Elysia crispata morphotype clarki.</title>
        <authorList>
            <person name="Eastman K.E."/>
            <person name="Pendleton A.L."/>
            <person name="Shaikh M.A."/>
            <person name="Suttiyut T."/>
            <person name="Ogas R."/>
            <person name="Tomko P."/>
            <person name="Gavelis G."/>
            <person name="Widhalm J.R."/>
            <person name="Wisecaver J.H."/>
        </authorList>
    </citation>
    <scope>NUCLEOTIDE SEQUENCE</scope>
    <source>
        <strain evidence="16">ECLA1</strain>
    </source>
</reference>
<feature type="region of interest" description="Disordered" evidence="13">
    <location>
        <begin position="707"/>
        <end position="738"/>
    </location>
</feature>
<organism evidence="16 17">
    <name type="scientific">Elysia crispata</name>
    <name type="common">lettuce slug</name>
    <dbReference type="NCBI Taxonomy" id="231223"/>
    <lineage>
        <taxon>Eukaryota</taxon>
        <taxon>Metazoa</taxon>
        <taxon>Spiralia</taxon>
        <taxon>Lophotrochozoa</taxon>
        <taxon>Mollusca</taxon>
        <taxon>Gastropoda</taxon>
        <taxon>Heterobranchia</taxon>
        <taxon>Euthyneura</taxon>
        <taxon>Panpulmonata</taxon>
        <taxon>Sacoglossa</taxon>
        <taxon>Placobranchoidea</taxon>
        <taxon>Plakobranchidae</taxon>
        <taxon>Elysia</taxon>
    </lineage>
</organism>
<evidence type="ECO:0000256" key="8">
    <source>
        <dbReference type="ARBA" id="ARBA00023054"/>
    </source>
</evidence>
<evidence type="ECO:0000313" key="16">
    <source>
        <dbReference type="EMBL" id="KAK3762903.1"/>
    </source>
</evidence>
<keyword evidence="6 14" id="KW-0812">Transmembrane</keyword>
<evidence type="ECO:0000256" key="3">
    <source>
        <dbReference type="ARBA" id="ARBA00022475"/>
    </source>
</evidence>
<evidence type="ECO:0000256" key="4">
    <source>
        <dbReference type="ARBA" id="ARBA00022676"/>
    </source>
</evidence>
<feature type="domain" description="Chitin synthase chs-1/2 N-terminal putative transporter" evidence="15">
    <location>
        <begin position="296"/>
        <end position="627"/>
    </location>
</feature>
<comment type="similarity">
    <text evidence="11">Belongs to the chitin synthase family. Class IV subfamily.</text>
</comment>
<feature type="compositionally biased region" description="Basic and acidic residues" evidence="13">
    <location>
        <begin position="1348"/>
        <end position="1367"/>
    </location>
</feature>
<feature type="transmembrane region" description="Helical" evidence="14">
    <location>
        <begin position="571"/>
        <end position="593"/>
    </location>
</feature>
<feature type="region of interest" description="Disordered" evidence="13">
    <location>
        <begin position="1609"/>
        <end position="1644"/>
    </location>
</feature>
<feature type="compositionally biased region" description="Basic and acidic residues" evidence="13">
    <location>
        <begin position="1609"/>
        <end position="1622"/>
    </location>
</feature>
<feature type="transmembrane region" description="Helical" evidence="14">
    <location>
        <begin position="653"/>
        <end position="672"/>
    </location>
</feature>
<dbReference type="GO" id="GO:0005886">
    <property type="term" value="C:plasma membrane"/>
    <property type="evidence" value="ECO:0007669"/>
    <property type="project" value="UniProtKB-SubCell"/>
</dbReference>
<dbReference type="EC" id="2.4.1.16" evidence="2"/>
<feature type="compositionally biased region" description="Basic residues" evidence="13">
    <location>
        <begin position="918"/>
        <end position="929"/>
    </location>
</feature>
<evidence type="ECO:0000256" key="7">
    <source>
        <dbReference type="ARBA" id="ARBA00022989"/>
    </source>
</evidence>
<feature type="transmembrane region" description="Helical" evidence="14">
    <location>
        <begin position="1203"/>
        <end position="1225"/>
    </location>
</feature>
<evidence type="ECO:0000256" key="10">
    <source>
        <dbReference type="ARBA" id="ARBA00023180"/>
    </source>
</evidence>
<dbReference type="EMBL" id="JAWDGP010004628">
    <property type="protein sequence ID" value="KAK3762903.1"/>
    <property type="molecule type" value="Genomic_DNA"/>
</dbReference>
<feature type="region of interest" description="Disordered" evidence="13">
    <location>
        <begin position="910"/>
        <end position="929"/>
    </location>
</feature>
<keyword evidence="8" id="KW-0175">Coiled coil</keyword>
<dbReference type="CDD" id="cd04190">
    <property type="entry name" value="Chitin_synth_C"/>
    <property type="match status" value="1"/>
</dbReference>
<feature type="compositionally biased region" description="Basic and acidic residues" evidence="13">
    <location>
        <begin position="250"/>
        <end position="266"/>
    </location>
</feature>
<evidence type="ECO:0000259" key="15">
    <source>
        <dbReference type="Pfam" id="PF23000"/>
    </source>
</evidence>
<feature type="region of interest" description="Disordered" evidence="13">
    <location>
        <begin position="124"/>
        <end position="266"/>
    </location>
</feature>
<evidence type="ECO:0000256" key="5">
    <source>
        <dbReference type="ARBA" id="ARBA00022679"/>
    </source>
</evidence>
<feature type="compositionally biased region" description="Low complexity" evidence="13">
    <location>
        <begin position="81"/>
        <end position="93"/>
    </location>
</feature>
<feature type="transmembrane region" description="Helical" evidence="14">
    <location>
        <begin position="1173"/>
        <end position="1191"/>
    </location>
</feature>
<keyword evidence="5" id="KW-0808">Transferase</keyword>
<feature type="transmembrane region" description="Helical" evidence="14">
    <location>
        <begin position="303"/>
        <end position="322"/>
    </location>
</feature>
<evidence type="ECO:0000256" key="6">
    <source>
        <dbReference type="ARBA" id="ARBA00022692"/>
    </source>
</evidence>
<feature type="region of interest" description="Disordered" evidence="13">
    <location>
        <begin position="1536"/>
        <end position="1595"/>
    </location>
</feature>
<dbReference type="SUPFAM" id="SSF53448">
    <property type="entry name" value="Nucleotide-diphospho-sugar transferases"/>
    <property type="match status" value="1"/>
</dbReference>
<proteinExistence type="inferred from homology"/>
<feature type="transmembrane region" description="Helical" evidence="14">
    <location>
        <begin position="1231"/>
        <end position="1250"/>
    </location>
</feature>
<dbReference type="FunFam" id="3.90.550.10:FF:000139">
    <property type="entry name" value="Chitin synthase 8"/>
    <property type="match status" value="1"/>
</dbReference>
<comment type="catalytic activity">
    <reaction evidence="12">
        <text>[(1-&gt;4)-N-acetyl-beta-D-glucosaminyl](n) + UDP-N-acetyl-alpha-D-glucosamine = [(1-&gt;4)-N-acetyl-beta-D-glucosaminyl](n+1) + UDP + H(+)</text>
        <dbReference type="Rhea" id="RHEA:16637"/>
        <dbReference type="Rhea" id="RHEA-COMP:9593"/>
        <dbReference type="Rhea" id="RHEA-COMP:9595"/>
        <dbReference type="ChEBI" id="CHEBI:15378"/>
        <dbReference type="ChEBI" id="CHEBI:17029"/>
        <dbReference type="ChEBI" id="CHEBI:57705"/>
        <dbReference type="ChEBI" id="CHEBI:58223"/>
        <dbReference type="EC" id="2.4.1.16"/>
    </reaction>
</comment>
<comment type="subcellular location">
    <subcellularLocation>
        <location evidence="1">Cell membrane</location>
        <topology evidence="1">Multi-pass membrane protein</topology>
    </subcellularLocation>
</comment>
<name>A0AAE0Z518_9GAST</name>
<evidence type="ECO:0000256" key="2">
    <source>
        <dbReference type="ARBA" id="ARBA00012543"/>
    </source>
</evidence>
<dbReference type="PANTHER" id="PTHR22914:SF42">
    <property type="entry name" value="CHITIN SYNTHASE"/>
    <property type="match status" value="1"/>
</dbReference>
<dbReference type="PANTHER" id="PTHR22914">
    <property type="entry name" value="CHITIN SYNTHASE"/>
    <property type="match status" value="1"/>
</dbReference>
<keyword evidence="4" id="KW-0328">Glycosyltransferase</keyword>
<dbReference type="GO" id="GO:0006031">
    <property type="term" value="P:chitin biosynthetic process"/>
    <property type="evidence" value="ECO:0007669"/>
    <property type="project" value="TreeGrafter"/>
</dbReference>
<gene>
    <name evidence="16" type="ORF">RRG08_051056</name>
</gene>
<dbReference type="Gene3D" id="3.90.550.10">
    <property type="entry name" value="Spore Coat Polysaccharide Biosynthesis Protein SpsA, Chain A"/>
    <property type="match status" value="1"/>
</dbReference>
<feature type="compositionally biased region" description="Basic and acidic residues" evidence="13">
    <location>
        <begin position="722"/>
        <end position="734"/>
    </location>
</feature>
<dbReference type="InterPro" id="IPR004835">
    <property type="entry name" value="Chitin_synth"/>
</dbReference>
<evidence type="ECO:0000256" key="12">
    <source>
        <dbReference type="ARBA" id="ARBA00048014"/>
    </source>
</evidence>
<accession>A0AAE0Z518</accession>
<protein>
    <recommendedName>
        <fullName evidence="2">chitin synthase</fullName>
        <ecNumber evidence="2">2.4.1.16</ecNumber>
    </recommendedName>
</protein>
<dbReference type="Pfam" id="PF23000">
    <property type="entry name" value="ChitinSynthase_IV_N"/>
    <property type="match status" value="1"/>
</dbReference>
<evidence type="ECO:0000256" key="14">
    <source>
        <dbReference type="SAM" id="Phobius"/>
    </source>
</evidence>
<feature type="compositionally biased region" description="Polar residues" evidence="13">
    <location>
        <begin position="1571"/>
        <end position="1587"/>
    </location>
</feature>
<evidence type="ECO:0000256" key="1">
    <source>
        <dbReference type="ARBA" id="ARBA00004651"/>
    </source>
</evidence>
<feature type="compositionally biased region" description="Low complexity" evidence="13">
    <location>
        <begin position="220"/>
        <end position="231"/>
    </location>
</feature>
<feature type="compositionally biased region" description="Polar residues" evidence="13">
    <location>
        <begin position="125"/>
        <end position="141"/>
    </location>
</feature>
<feature type="transmembrane region" description="Helical" evidence="14">
    <location>
        <begin position="1478"/>
        <end position="1500"/>
    </location>
</feature>
<dbReference type="InterPro" id="IPR055120">
    <property type="entry name" value="Chs-1/2_IV_N"/>
</dbReference>
<feature type="transmembrane region" description="Helical" evidence="14">
    <location>
        <begin position="342"/>
        <end position="365"/>
    </location>
</feature>
<keyword evidence="7 14" id="KW-1133">Transmembrane helix</keyword>
<keyword evidence="17" id="KW-1185">Reference proteome</keyword>
<evidence type="ECO:0000256" key="13">
    <source>
        <dbReference type="SAM" id="MobiDB-lite"/>
    </source>
</evidence>
<feature type="transmembrane region" description="Helical" evidence="14">
    <location>
        <begin position="436"/>
        <end position="459"/>
    </location>
</feature>
<feature type="compositionally biased region" description="Basic and acidic residues" evidence="13">
    <location>
        <begin position="232"/>
        <end position="243"/>
    </location>
</feature>
<feature type="transmembrane region" description="Helical" evidence="14">
    <location>
        <begin position="377"/>
        <end position="398"/>
    </location>
</feature>
<feature type="transmembrane region" description="Helical" evidence="14">
    <location>
        <begin position="1138"/>
        <end position="1161"/>
    </location>
</feature>
<evidence type="ECO:0000313" key="17">
    <source>
        <dbReference type="Proteomes" id="UP001283361"/>
    </source>
</evidence>
<feature type="transmembrane region" description="Helical" evidence="14">
    <location>
        <begin position="1439"/>
        <end position="1457"/>
    </location>
</feature>
<evidence type="ECO:0000256" key="11">
    <source>
        <dbReference type="ARBA" id="ARBA00046329"/>
    </source>
</evidence>
<feature type="region of interest" description="Disordered" evidence="13">
    <location>
        <begin position="1"/>
        <end position="98"/>
    </location>
</feature>
<dbReference type="GO" id="GO:0004100">
    <property type="term" value="F:chitin synthase activity"/>
    <property type="evidence" value="ECO:0007669"/>
    <property type="project" value="UniProtKB-EC"/>
</dbReference>
<dbReference type="Pfam" id="PF03142">
    <property type="entry name" value="Chitin_synth_2"/>
    <property type="match status" value="1"/>
</dbReference>
<evidence type="ECO:0000256" key="9">
    <source>
        <dbReference type="ARBA" id="ARBA00023136"/>
    </source>
</evidence>
<dbReference type="InterPro" id="IPR029044">
    <property type="entry name" value="Nucleotide-diphossugar_trans"/>
</dbReference>
<comment type="caution">
    <text evidence="16">The sequence shown here is derived from an EMBL/GenBank/DDBJ whole genome shotgun (WGS) entry which is preliminary data.</text>
</comment>
<dbReference type="Proteomes" id="UP001283361">
    <property type="component" value="Unassembled WGS sequence"/>
</dbReference>